<evidence type="ECO:0000313" key="3">
    <source>
        <dbReference type="Proteomes" id="UP000094043"/>
    </source>
</evidence>
<evidence type="ECO:0000313" key="2">
    <source>
        <dbReference type="EMBL" id="WVN89113.1"/>
    </source>
</evidence>
<sequence length="159" mass="17675">MNAAVQTRGRYCRASRRECHGGCLRWVYDGLGSRRVLGAGEWREEVGWLADNRRSASSFGCSARANVAGGSCHERGRLRYRSVVLHCTATAGPNHSRPIQLTRPILPRGFSHIFSQQLLGRIGSKRHHWEEAEKDTHVAASRPLGENDRKKSGTANASR</sequence>
<feature type="region of interest" description="Disordered" evidence="1">
    <location>
        <begin position="130"/>
        <end position="159"/>
    </location>
</feature>
<gene>
    <name evidence="2" type="ORF">L203_104329</name>
</gene>
<reference evidence="2" key="2">
    <citation type="journal article" date="2022" name="Elife">
        <title>Obligate sexual reproduction of a homothallic fungus closely related to the Cryptococcus pathogenic species complex.</title>
        <authorList>
            <person name="Passer A.R."/>
            <person name="Clancey S.A."/>
            <person name="Shea T."/>
            <person name="David-Palma M."/>
            <person name="Averette A.F."/>
            <person name="Boekhout T."/>
            <person name="Porcel B.M."/>
            <person name="Nowrousian M."/>
            <person name="Cuomo C.A."/>
            <person name="Sun S."/>
            <person name="Heitman J."/>
            <person name="Coelho M.A."/>
        </authorList>
    </citation>
    <scope>NUCLEOTIDE SEQUENCE</scope>
    <source>
        <strain evidence="2">CBS 7841</strain>
    </source>
</reference>
<dbReference type="KEGG" id="cdep:91088539"/>
<protein>
    <submittedName>
        <fullName evidence="2">Uncharacterized protein</fullName>
    </submittedName>
</protein>
<reference evidence="2" key="1">
    <citation type="submission" date="2016-06" db="EMBL/GenBank/DDBJ databases">
        <authorList>
            <person name="Cuomo C."/>
            <person name="Litvintseva A."/>
            <person name="Heitman J."/>
            <person name="Chen Y."/>
            <person name="Sun S."/>
            <person name="Springer D."/>
            <person name="Dromer F."/>
            <person name="Young S."/>
            <person name="Zeng Q."/>
            <person name="Chapman S."/>
            <person name="Gujja S."/>
            <person name="Saif S."/>
            <person name="Birren B."/>
        </authorList>
    </citation>
    <scope>NUCLEOTIDE SEQUENCE</scope>
    <source>
        <strain evidence="2">CBS 7841</strain>
    </source>
</reference>
<dbReference type="RefSeq" id="XP_066069813.1">
    <property type="nucleotide sequence ID" value="XM_066213716.1"/>
</dbReference>
<dbReference type="Proteomes" id="UP000094043">
    <property type="component" value="Chromosome 5"/>
</dbReference>
<dbReference type="EMBL" id="CP143788">
    <property type="protein sequence ID" value="WVN89113.1"/>
    <property type="molecule type" value="Genomic_DNA"/>
</dbReference>
<organism evidence="2 3">
    <name type="scientific">Cryptococcus depauperatus CBS 7841</name>
    <dbReference type="NCBI Taxonomy" id="1295531"/>
    <lineage>
        <taxon>Eukaryota</taxon>
        <taxon>Fungi</taxon>
        <taxon>Dikarya</taxon>
        <taxon>Basidiomycota</taxon>
        <taxon>Agaricomycotina</taxon>
        <taxon>Tremellomycetes</taxon>
        <taxon>Tremellales</taxon>
        <taxon>Cryptococcaceae</taxon>
        <taxon>Cryptococcus</taxon>
    </lineage>
</organism>
<evidence type="ECO:0000256" key="1">
    <source>
        <dbReference type="SAM" id="MobiDB-lite"/>
    </source>
</evidence>
<reference evidence="2" key="3">
    <citation type="submission" date="2024-01" db="EMBL/GenBank/DDBJ databases">
        <authorList>
            <person name="Coelho M.A."/>
            <person name="David-Palma M."/>
            <person name="Shea T."/>
            <person name="Sun S."/>
            <person name="Cuomo C.A."/>
            <person name="Heitman J."/>
        </authorList>
    </citation>
    <scope>NUCLEOTIDE SEQUENCE</scope>
    <source>
        <strain evidence="2">CBS 7841</strain>
    </source>
</reference>
<accession>A0AAJ8M2F8</accession>
<dbReference type="AlphaFoldDB" id="A0AAJ8M2F8"/>
<dbReference type="GeneID" id="91088539"/>
<proteinExistence type="predicted"/>
<name>A0AAJ8M2F8_9TREE</name>
<keyword evidence="3" id="KW-1185">Reference proteome</keyword>